<dbReference type="PROSITE" id="PS00379">
    <property type="entry name" value="CDP_ALCOHOL_P_TRANSF"/>
    <property type="match status" value="1"/>
</dbReference>
<comment type="subcellular location">
    <subcellularLocation>
        <location evidence="2">Endomembrane system</location>
        <topology evidence="2">Multi-pass membrane protein</topology>
    </subcellularLocation>
</comment>
<dbReference type="InterPro" id="IPR000462">
    <property type="entry name" value="CDP-OH_P_trans"/>
</dbReference>
<dbReference type="EC" id="2.7.8.8" evidence="4"/>
<evidence type="ECO:0000256" key="9">
    <source>
        <dbReference type="ARBA" id="ARBA00022989"/>
    </source>
</evidence>
<sequence length="294" mass="32245">MTERPRDDAETDDFLDQPFSSFDPDHDEGDTDNAMGPRLREISFRMMIPTIITVLAICAGLTGIRLAFEGRVELAVIMVLVAAFLDGVDGRVARLMKSSSRFGAQMDSLADIVNFGVAPALVLYAYLLNQAESLGWIAALIYVLAAALRLARFNVMDERPKAKWQSNYFVGVPAPFGAMLVLLPVYLGHLGFEPGPVFAGAAILYTILVAFLLVSRLPVYSGKAVGRIRRDLVLPVLIAIAIYVALLMSYIWATLAVTALIYLATLPMGYRAWRRTYGRPKVAPTVSAEEQGRL</sequence>
<comment type="similarity">
    <text evidence="3 15">Belongs to the CDP-alcohol phosphatidyltransferase class-I family.</text>
</comment>
<evidence type="ECO:0000256" key="11">
    <source>
        <dbReference type="ARBA" id="ARBA00023136"/>
    </source>
</evidence>
<organism evidence="19 20">
    <name type="scientific">Georhizobium profundi</name>
    <dbReference type="NCBI Taxonomy" id="2341112"/>
    <lineage>
        <taxon>Bacteria</taxon>
        <taxon>Pseudomonadati</taxon>
        <taxon>Pseudomonadota</taxon>
        <taxon>Alphaproteobacteria</taxon>
        <taxon>Hyphomicrobiales</taxon>
        <taxon>Rhizobiaceae</taxon>
        <taxon>Georhizobium</taxon>
    </lineage>
</organism>
<dbReference type="Pfam" id="PF08009">
    <property type="entry name" value="CDP-OH_P_tran_2"/>
    <property type="match status" value="1"/>
</dbReference>
<dbReference type="Pfam" id="PF01066">
    <property type="entry name" value="CDP-OH_P_transf"/>
    <property type="match status" value="1"/>
</dbReference>
<keyword evidence="11 17" id="KW-0472">Membrane</keyword>
<feature type="domain" description="CDP-alcohol phosphatidyltransferase C-terminal" evidence="18">
    <location>
        <begin position="232"/>
        <end position="267"/>
    </location>
</feature>
<dbReference type="KEGG" id="abaw:D5400_15380"/>
<dbReference type="InterPro" id="IPR048254">
    <property type="entry name" value="CDP_ALCOHOL_P_TRANSF_CS"/>
</dbReference>
<dbReference type="NCBIfam" id="TIGR00473">
    <property type="entry name" value="pssA"/>
    <property type="match status" value="1"/>
</dbReference>
<evidence type="ECO:0000256" key="16">
    <source>
        <dbReference type="SAM" id="MobiDB-lite"/>
    </source>
</evidence>
<protein>
    <recommendedName>
        <fullName evidence="5">CDP-diacylglycerol--serine O-phosphatidyltransferase</fullName>
        <ecNumber evidence="4">2.7.8.8</ecNumber>
    </recommendedName>
    <alternativeName>
        <fullName evidence="14">Phosphatidylserine synthase</fullName>
    </alternativeName>
</protein>
<evidence type="ECO:0000256" key="17">
    <source>
        <dbReference type="SAM" id="Phobius"/>
    </source>
</evidence>
<dbReference type="InterPro" id="IPR012616">
    <property type="entry name" value="CDP-OH_P_trans_C"/>
</dbReference>
<feature type="transmembrane region" description="Helical" evidence="17">
    <location>
        <begin position="109"/>
        <end position="128"/>
    </location>
</feature>
<dbReference type="OrthoDB" id="9777147at2"/>
<dbReference type="InterPro" id="IPR004533">
    <property type="entry name" value="CDP-diaglyc--ser_O-PTrfase"/>
</dbReference>
<evidence type="ECO:0000256" key="10">
    <source>
        <dbReference type="ARBA" id="ARBA00023098"/>
    </source>
</evidence>
<evidence type="ECO:0000256" key="8">
    <source>
        <dbReference type="ARBA" id="ARBA00022692"/>
    </source>
</evidence>
<dbReference type="AlphaFoldDB" id="A0A3S9B6B7"/>
<feature type="transmembrane region" description="Helical" evidence="17">
    <location>
        <begin position="70"/>
        <end position="88"/>
    </location>
</feature>
<evidence type="ECO:0000256" key="15">
    <source>
        <dbReference type="RuleBase" id="RU003750"/>
    </source>
</evidence>
<keyword evidence="6" id="KW-0444">Lipid biosynthesis</keyword>
<dbReference type="Proteomes" id="UP000268192">
    <property type="component" value="Chromosome"/>
</dbReference>
<dbReference type="EMBL" id="CP032509">
    <property type="protein sequence ID" value="AZN72464.1"/>
    <property type="molecule type" value="Genomic_DNA"/>
</dbReference>
<feature type="transmembrane region" description="Helical" evidence="17">
    <location>
        <begin position="232"/>
        <end position="251"/>
    </location>
</feature>
<dbReference type="GO" id="GO:0008654">
    <property type="term" value="P:phospholipid biosynthetic process"/>
    <property type="evidence" value="ECO:0007669"/>
    <property type="project" value="UniProtKB-KW"/>
</dbReference>
<keyword evidence="8 17" id="KW-0812">Transmembrane</keyword>
<dbReference type="Gene3D" id="1.20.120.1760">
    <property type="match status" value="1"/>
</dbReference>
<dbReference type="InterPro" id="IPR050324">
    <property type="entry name" value="CDP-alcohol_PTase-I"/>
</dbReference>
<evidence type="ECO:0000256" key="1">
    <source>
        <dbReference type="ARBA" id="ARBA00000287"/>
    </source>
</evidence>
<evidence type="ECO:0000313" key="19">
    <source>
        <dbReference type="EMBL" id="AZN72464.1"/>
    </source>
</evidence>
<proteinExistence type="inferred from homology"/>
<keyword evidence="20" id="KW-1185">Reference proteome</keyword>
<evidence type="ECO:0000313" key="20">
    <source>
        <dbReference type="Proteomes" id="UP000268192"/>
    </source>
</evidence>
<feature type="transmembrane region" description="Helical" evidence="17">
    <location>
        <begin position="167"/>
        <end position="186"/>
    </location>
</feature>
<dbReference type="GO" id="GO:0016020">
    <property type="term" value="C:membrane"/>
    <property type="evidence" value="ECO:0007669"/>
    <property type="project" value="InterPro"/>
</dbReference>
<comment type="catalytic activity">
    <reaction evidence="1">
        <text>a CDP-1,2-diacyl-sn-glycerol + L-serine = a 1,2-diacyl-sn-glycero-3-phospho-L-serine + CMP + H(+)</text>
        <dbReference type="Rhea" id="RHEA:16913"/>
        <dbReference type="ChEBI" id="CHEBI:15378"/>
        <dbReference type="ChEBI" id="CHEBI:33384"/>
        <dbReference type="ChEBI" id="CHEBI:57262"/>
        <dbReference type="ChEBI" id="CHEBI:58332"/>
        <dbReference type="ChEBI" id="CHEBI:60377"/>
        <dbReference type="EC" id="2.7.8.8"/>
    </reaction>
</comment>
<evidence type="ECO:0000256" key="14">
    <source>
        <dbReference type="ARBA" id="ARBA00032361"/>
    </source>
</evidence>
<evidence type="ECO:0000256" key="3">
    <source>
        <dbReference type="ARBA" id="ARBA00010441"/>
    </source>
</evidence>
<feature type="transmembrane region" description="Helical" evidence="17">
    <location>
        <begin position="134"/>
        <end position="155"/>
    </location>
</feature>
<dbReference type="GO" id="GO:0012505">
    <property type="term" value="C:endomembrane system"/>
    <property type="evidence" value="ECO:0007669"/>
    <property type="project" value="UniProtKB-SubCell"/>
</dbReference>
<keyword evidence="13" id="KW-1208">Phospholipid metabolism</keyword>
<keyword evidence="9 17" id="KW-1133">Transmembrane helix</keyword>
<name>A0A3S9B6B7_9HYPH</name>
<evidence type="ECO:0000256" key="7">
    <source>
        <dbReference type="ARBA" id="ARBA00022679"/>
    </source>
</evidence>
<evidence type="ECO:0000256" key="13">
    <source>
        <dbReference type="ARBA" id="ARBA00023264"/>
    </source>
</evidence>
<evidence type="ECO:0000256" key="5">
    <source>
        <dbReference type="ARBA" id="ARBA00017171"/>
    </source>
</evidence>
<gene>
    <name evidence="19" type="primary">pssA</name>
    <name evidence="19" type="ORF">D5400_15380</name>
</gene>
<dbReference type="PANTHER" id="PTHR14269:SF61">
    <property type="entry name" value="CDP-DIACYLGLYCEROL--SERINE O-PHOSPHATIDYLTRANSFERASE"/>
    <property type="match status" value="1"/>
</dbReference>
<dbReference type="InterPro" id="IPR043130">
    <property type="entry name" value="CDP-OH_PTrfase_TM_dom"/>
</dbReference>
<keyword evidence="12" id="KW-0594">Phospholipid biosynthesis</keyword>
<evidence type="ECO:0000256" key="12">
    <source>
        <dbReference type="ARBA" id="ARBA00023209"/>
    </source>
</evidence>
<evidence type="ECO:0000256" key="4">
    <source>
        <dbReference type="ARBA" id="ARBA00013174"/>
    </source>
</evidence>
<accession>A0A3S9B6B7</accession>
<dbReference type="PANTHER" id="PTHR14269">
    <property type="entry name" value="CDP-DIACYLGLYCEROL--GLYCEROL-3-PHOSPHATE 3-PHOSPHATIDYLTRANSFERASE-RELATED"/>
    <property type="match status" value="1"/>
</dbReference>
<reference evidence="19 20" key="1">
    <citation type="submission" date="2018-09" db="EMBL/GenBank/DDBJ databases">
        <title>Marinorhizobium profundi gen. nov., sp. nov., isolated from a deep-sea sediment sample from the New Britain Trench and proposal of Marinorhizobiaceae fam. nov. in the order Rhizobiales of the class Alphaproteobacteria.</title>
        <authorList>
            <person name="Cao J."/>
        </authorList>
    </citation>
    <scope>NUCLEOTIDE SEQUENCE [LARGE SCALE GENOMIC DNA]</scope>
    <source>
        <strain evidence="19 20">WS11</strain>
    </source>
</reference>
<keyword evidence="10" id="KW-0443">Lipid metabolism</keyword>
<feature type="region of interest" description="Disordered" evidence="16">
    <location>
        <begin position="1"/>
        <end position="34"/>
    </location>
</feature>
<evidence type="ECO:0000256" key="2">
    <source>
        <dbReference type="ARBA" id="ARBA00004127"/>
    </source>
</evidence>
<keyword evidence="7 15" id="KW-0808">Transferase</keyword>
<dbReference type="RefSeq" id="WP_126010790.1">
    <property type="nucleotide sequence ID" value="NZ_CP032509.1"/>
</dbReference>
<feature type="transmembrane region" description="Helical" evidence="17">
    <location>
        <begin position="257"/>
        <end position="273"/>
    </location>
</feature>
<evidence type="ECO:0000259" key="18">
    <source>
        <dbReference type="Pfam" id="PF08009"/>
    </source>
</evidence>
<feature type="transmembrane region" description="Helical" evidence="17">
    <location>
        <begin position="198"/>
        <end position="220"/>
    </location>
</feature>
<dbReference type="GO" id="GO:0003882">
    <property type="term" value="F:CDP-diacylglycerol-serine O-phosphatidyltransferase activity"/>
    <property type="evidence" value="ECO:0007669"/>
    <property type="project" value="UniProtKB-EC"/>
</dbReference>
<evidence type="ECO:0000256" key="6">
    <source>
        <dbReference type="ARBA" id="ARBA00022516"/>
    </source>
</evidence>
<feature type="transmembrane region" description="Helical" evidence="17">
    <location>
        <begin position="44"/>
        <end position="64"/>
    </location>
</feature>